<keyword evidence="4" id="KW-1185">Reference proteome</keyword>
<dbReference type="Proteomes" id="UP001515480">
    <property type="component" value="Unassembled WGS sequence"/>
</dbReference>
<name>A0AB34IDJ0_PRYPA</name>
<protein>
    <recommendedName>
        <fullName evidence="2">AB hydrolase-1 domain-containing protein</fullName>
    </recommendedName>
</protein>
<evidence type="ECO:0000313" key="4">
    <source>
        <dbReference type="Proteomes" id="UP001515480"/>
    </source>
</evidence>
<accession>A0AB34IDJ0</accession>
<sequence>MAALLALLPLPAVSLSCGRRRAVAHAAAAAATSFLASPTAPARAWCGERFPSWAYYVKWDETAVPFSWQGYEGELLVRVVGDKLRERSTGVPPVLLVGDPGVAYDYLENLEALTVSDRRVIEVTFAGTRGAAPPAARSVGACAAQLAAVCEHLSLQAVHLLAHGAAAPAALRLLQPAELATPLRSLTLVSPYGCLADLKAGSRPPADAKSLAALLRTTDPKAPGSCIADAIAATSAAPWLAMLSQEGAPSLRGEELLRLLQPAAAKKVATLVVWGGEMDIVDPSWDVQALQKANVNVRLYERSGHLPFIEEREAFAAEYLDFLDAADGVKTSRELILDPSLKALRSSSL</sequence>
<dbReference type="AlphaFoldDB" id="A0AB34IDJ0"/>
<evidence type="ECO:0000313" key="3">
    <source>
        <dbReference type="EMBL" id="KAL1496567.1"/>
    </source>
</evidence>
<dbReference type="InterPro" id="IPR000073">
    <property type="entry name" value="AB_hydrolase_1"/>
</dbReference>
<organism evidence="3 4">
    <name type="scientific">Prymnesium parvum</name>
    <name type="common">Toxic golden alga</name>
    <dbReference type="NCBI Taxonomy" id="97485"/>
    <lineage>
        <taxon>Eukaryota</taxon>
        <taxon>Haptista</taxon>
        <taxon>Haptophyta</taxon>
        <taxon>Prymnesiophyceae</taxon>
        <taxon>Prymnesiales</taxon>
        <taxon>Prymnesiaceae</taxon>
        <taxon>Prymnesium</taxon>
    </lineage>
</organism>
<evidence type="ECO:0000256" key="1">
    <source>
        <dbReference type="SAM" id="SignalP"/>
    </source>
</evidence>
<feature type="chain" id="PRO_5044263643" description="AB hydrolase-1 domain-containing protein" evidence="1">
    <location>
        <begin position="19"/>
        <end position="349"/>
    </location>
</feature>
<dbReference type="SUPFAM" id="SSF53474">
    <property type="entry name" value="alpha/beta-Hydrolases"/>
    <property type="match status" value="1"/>
</dbReference>
<dbReference type="Pfam" id="PF12697">
    <property type="entry name" value="Abhydrolase_6"/>
    <property type="match status" value="1"/>
</dbReference>
<feature type="signal peptide" evidence="1">
    <location>
        <begin position="1"/>
        <end position="18"/>
    </location>
</feature>
<gene>
    <name evidence="3" type="ORF">AB1Y20_014173</name>
</gene>
<proteinExistence type="predicted"/>
<evidence type="ECO:0000259" key="2">
    <source>
        <dbReference type="Pfam" id="PF12697"/>
    </source>
</evidence>
<reference evidence="3 4" key="1">
    <citation type="journal article" date="2024" name="Science">
        <title>Giant polyketide synthase enzymes in the biosynthesis of giant marine polyether toxins.</title>
        <authorList>
            <person name="Fallon T.R."/>
            <person name="Shende V.V."/>
            <person name="Wierzbicki I.H."/>
            <person name="Pendleton A.L."/>
            <person name="Watervoot N.F."/>
            <person name="Auber R.P."/>
            <person name="Gonzalez D.J."/>
            <person name="Wisecaver J.H."/>
            <person name="Moore B.S."/>
        </authorList>
    </citation>
    <scope>NUCLEOTIDE SEQUENCE [LARGE SCALE GENOMIC DNA]</scope>
    <source>
        <strain evidence="3 4">12B1</strain>
    </source>
</reference>
<keyword evidence="1" id="KW-0732">Signal</keyword>
<feature type="domain" description="AB hydrolase-1" evidence="2">
    <location>
        <begin position="98"/>
        <end position="317"/>
    </location>
</feature>
<dbReference type="InterPro" id="IPR029058">
    <property type="entry name" value="AB_hydrolase_fold"/>
</dbReference>
<dbReference type="Gene3D" id="3.40.50.1820">
    <property type="entry name" value="alpha/beta hydrolase"/>
    <property type="match status" value="1"/>
</dbReference>
<comment type="caution">
    <text evidence="3">The sequence shown here is derived from an EMBL/GenBank/DDBJ whole genome shotgun (WGS) entry which is preliminary data.</text>
</comment>
<dbReference type="EMBL" id="JBGBPQ010000028">
    <property type="protein sequence ID" value="KAL1496567.1"/>
    <property type="molecule type" value="Genomic_DNA"/>
</dbReference>